<feature type="compositionally biased region" description="Low complexity" evidence="1">
    <location>
        <begin position="140"/>
        <end position="155"/>
    </location>
</feature>
<comment type="caution">
    <text evidence="3">The sequence shown here is derived from an EMBL/GenBank/DDBJ whole genome shotgun (WGS) entry which is preliminary data.</text>
</comment>
<feature type="region of interest" description="Disordered" evidence="1">
    <location>
        <begin position="204"/>
        <end position="263"/>
    </location>
</feature>
<feature type="compositionally biased region" description="Low complexity" evidence="1">
    <location>
        <begin position="168"/>
        <end position="182"/>
    </location>
</feature>
<evidence type="ECO:0008006" key="5">
    <source>
        <dbReference type="Google" id="ProtNLM"/>
    </source>
</evidence>
<feature type="region of interest" description="Disordered" evidence="1">
    <location>
        <begin position="277"/>
        <end position="310"/>
    </location>
</feature>
<feature type="signal peptide" evidence="2">
    <location>
        <begin position="1"/>
        <end position="19"/>
    </location>
</feature>
<feature type="compositionally biased region" description="Polar residues" evidence="1">
    <location>
        <begin position="210"/>
        <end position="220"/>
    </location>
</feature>
<organism evidence="3 4">
    <name type="scientific">Prorocentrum cordatum</name>
    <dbReference type="NCBI Taxonomy" id="2364126"/>
    <lineage>
        <taxon>Eukaryota</taxon>
        <taxon>Sar</taxon>
        <taxon>Alveolata</taxon>
        <taxon>Dinophyceae</taxon>
        <taxon>Prorocentrales</taxon>
        <taxon>Prorocentraceae</taxon>
        <taxon>Prorocentrum</taxon>
    </lineage>
</organism>
<sequence length="478" mass="49352">MRHVGYLTLAASVLVSADAAQLSDDFKWPGWLNALGGKGDANSKLRWPHWVEDNRSDSGYNSTNVTTLIGDNDTGVERSGGDITNVTLKASATAVPTGGSDGLAQGNSTEPMPSKALTEDLLQENARLRAEVEALRVPRAAVAETDPAAEEPAAPSGGNITAEAQSRGSSASAAPAAPVTSATAGGGGGWFGWLKKWGGQKKVGGNGTGIAQSGTDSRNFAQGGGSSASVAQDGGNSTSSAESGAVSADVDQSGGNRTDVAHNGENSANLALARDETAPAASDLPSSTEMTNVAPTSSLAPRGSAAAVGDPHLQNIHGERFDLMKPGKHVLIRIPRRPRAGNVLLRVDALVRRLGGNCADMYFQELNISGSWVPGGQTAGLHFRAHGAPREHARWLKLGMIEAKVAHGRTLQGQHYLNFYVKHLGRAGLPIGGLLGEDDHTEESVPSEACAHRLSLLQYSTPASEGAFLSSLAEASLA</sequence>
<feature type="compositionally biased region" description="Polar residues" evidence="1">
    <location>
        <begin position="227"/>
        <end position="242"/>
    </location>
</feature>
<protein>
    <recommendedName>
        <fullName evidence="5">Beta-galactosidase</fullName>
    </recommendedName>
</protein>
<evidence type="ECO:0000313" key="4">
    <source>
        <dbReference type="Proteomes" id="UP001189429"/>
    </source>
</evidence>
<evidence type="ECO:0000313" key="3">
    <source>
        <dbReference type="EMBL" id="CAK0877921.1"/>
    </source>
</evidence>
<gene>
    <name evidence="3" type="ORF">PCOR1329_LOCUS61830</name>
</gene>
<feature type="compositionally biased region" description="Polar residues" evidence="1">
    <location>
        <begin position="158"/>
        <end position="167"/>
    </location>
</feature>
<feature type="region of interest" description="Disordered" evidence="1">
    <location>
        <begin position="93"/>
        <end position="113"/>
    </location>
</feature>
<feature type="compositionally biased region" description="Polar residues" evidence="1">
    <location>
        <begin position="284"/>
        <end position="299"/>
    </location>
</feature>
<reference evidence="3" key="1">
    <citation type="submission" date="2023-10" db="EMBL/GenBank/DDBJ databases">
        <authorList>
            <person name="Chen Y."/>
            <person name="Shah S."/>
            <person name="Dougan E. K."/>
            <person name="Thang M."/>
            <person name="Chan C."/>
        </authorList>
    </citation>
    <scope>NUCLEOTIDE SEQUENCE [LARGE SCALE GENOMIC DNA]</scope>
</reference>
<dbReference type="EMBL" id="CAUYUJ010017788">
    <property type="protein sequence ID" value="CAK0877921.1"/>
    <property type="molecule type" value="Genomic_DNA"/>
</dbReference>
<keyword evidence="2" id="KW-0732">Signal</keyword>
<accession>A0ABN9VXM7</accession>
<name>A0ABN9VXM7_9DINO</name>
<feature type="region of interest" description="Disordered" evidence="1">
    <location>
        <begin position="139"/>
        <end position="182"/>
    </location>
</feature>
<evidence type="ECO:0000256" key="2">
    <source>
        <dbReference type="SAM" id="SignalP"/>
    </source>
</evidence>
<evidence type="ECO:0000256" key="1">
    <source>
        <dbReference type="SAM" id="MobiDB-lite"/>
    </source>
</evidence>
<feature type="chain" id="PRO_5045626921" description="Beta-galactosidase" evidence="2">
    <location>
        <begin position="20"/>
        <end position="478"/>
    </location>
</feature>
<proteinExistence type="predicted"/>
<keyword evidence="4" id="KW-1185">Reference proteome</keyword>
<dbReference type="Proteomes" id="UP001189429">
    <property type="component" value="Unassembled WGS sequence"/>
</dbReference>